<proteinExistence type="predicted"/>
<keyword evidence="1" id="KW-0472">Membrane</keyword>
<name>A0ABN2UYQ8_9ACTN</name>
<keyword evidence="1" id="KW-1133">Transmembrane helix</keyword>
<protein>
    <submittedName>
        <fullName evidence="2">Uncharacterized protein</fullName>
    </submittedName>
</protein>
<evidence type="ECO:0000313" key="2">
    <source>
        <dbReference type="EMBL" id="GAA2045099.1"/>
    </source>
</evidence>
<keyword evidence="1" id="KW-0812">Transmembrane</keyword>
<evidence type="ECO:0000256" key="1">
    <source>
        <dbReference type="SAM" id="Phobius"/>
    </source>
</evidence>
<keyword evidence="3" id="KW-1185">Reference proteome</keyword>
<comment type="caution">
    <text evidence="2">The sequence shown here is derived from an EMBL/GenBank/DDBJ whole genome shotgun (WGS) entry which is preliminary data.</text>
</comment>
<dbReference type="EMBL" id="BAAANQ010000002">
    <property type="protein sequence ID" value="GAA2045099.1"/>
    <property type="molecule type" value="Genomic_DNA"/>
</dbReference>
<dbReference type="Proteomes" id="UP001403094">
    <property type="component" value="Unassembled WGS sequence"/>
</dbReference>
<gene>
    <name evidence="2" type="ORF">GCM10009757_11310</name>
</gene>
<sequence>MAPDGLRNVAGALVGEAEMENVVSVAVGAGFALVGAVFGAWFTARRQDRLWMRDQKLRAGVGFNTAVSQLIDYLRHTQLSDGGVGANELVGRMQEARSALYLLCSEDTVVVADALARRVWSSRPSEGAAEARAEHRETLDLLRRFTQQLRQEIART</sequence>
<evidence type="ECO:0000313" key="3">
    <source>
        <dbReference type="Proteomes" id="UP001403094"/>
    </source>
</evidence>
<feature type="transmembrane region" description="Helical" evidence="1">
    <location>
        <begin position="22"/>
        <end position="44"/>
    </location>
</feature>
<reference evidence="2 3" key="1">
    <citation type="journal article" date="2019" name="Int. J. Syst. Evol. Microbiol.">
        <title>The Global Catalogue of Microorganisms (GCM) 10K type strain sequencing project: providing services to taxonomists for standard genome sequencing and annotation.</title>
        <authorList>
            <consortium name="The Broad Institute Genomics Platform"/>
            <consortium name="The Broad Institute Genome Sequencing Center for Infectious Disease"/>
            <person name="Wu L."/>
            <person name="Ma J."/>
        </authorList>
    </citation>
    <scope>NUCLEOTIDE SEQUENCE [LARGE SCALE GENOMIC DNA]</scope>
    <source>
        <strain evidence="2 3">JCM 14549</strain>
    </source>
</reference>
<organism evidence="2 3">
    <name type="scientific">Streptomyces cheonanensis</name>
    <dbReference type="NCBI Taxonomy" id="312720"/>
    <lineage>
        <taxon>Bacteria</taxon>
        <taxon>Bacillati</taxon>
        <taxon>Actinomycetota</taxon>
        <taxon>Actinomycetes</taxon>
        <taxon>Kitasatosporales</taxon>
        <taxon>Streptomycetaceae</taxon>
        <taxon>Streptomyces</taxon>
    </lineage>
</organism>
<accession>A0ABN2UYQ8</accession>